<dbReference type="EMBL" id="JBHSON010000077">
    <property type="protein sequence ID" value="MFC5751914.1"/>
    <property type="molecule type" value="Genomic_DNA"/>
</dbReference>
<dbReference type="InterPro" id="IPR058663">
    <property type="entry name" value="PucR-like_N"/>
</dbReference>
<feature type="domain" description="PucR C-terminal helix-turn-helix" evidence="2">
    <location>
        <begin position="344"/>
        <end position="399"/>
    </location>
</feature>
<comment type="caution">
    <text evidence="4">The sequence shown here is derived from an EMBL/GenBank/DDBJ whole genome shotgun (WGS) entry which is preliminary data.</text>
</comment>
<protein>
    <submittedName>
        <fullName evidence="4">PucR family transcriptional regulator</fullName>
    </submittedName>
</protein>
<dbReference type="InterPro" id="IPR025736">
    <property type="entry name" value="PucR_C-HTH_dom"/>
</dbReference>
<dbReference type="PANTHER" id="PTHR33744:SF1">
    <property type="entry name" value="DNA-BINDING TRANSCRIPTIONAL ACTIVATOR ADER"/>
    <property type="match status" value="1"/>
</dbReference>
<keyword evidence="5" id="KW-1185">Reference proteome</keyword>
<dbReference type="Pfam" id="PF13556">
    <property type="entry name" value="HTH_30"/>
    <property type="match status" value="1"/>
</dbReference>
<organism evidence="4 5">
    <name type="scientific">Actinomadura rugatobispora</name>
    <dbReference type="NCBI Taxonomy" id="1994"/>
    <lineage>
        <taxon>Bacteria</taxon>
        <taxon>Bacillati</taxon>
        <taxon>Actinomycetota</taxon>
        <taxon>Actinomycetes</taxon>
        <taxon>Streptosporangiales</taxon>
        <taxon>Thermomonosporaceae</taxon>
        <taxon>Actinomadura</taxon>
    </lineage>
</organism>
<dbReference type="PANTHER" id="PTHR33744">
    <property type="entry name" value="CARBOHYDRATE DIACID REGULATOR"/>
    <property type="match status" value="1"/>
</dbReference>
<dbReference type="Pfam" id="PF25906">
    <property type="entry name" value="PucR-like_N"/>
    <property type="match status" value="1"/>
</dbReference>
<reference evidence="5" key="1">
    <citation type="journal article" date="2019" name="Int. J. Syst. Evol. Microbiol.">
        <title>The Global Catalogue of Microorganisms (GCM) 10K type strain sequencing project: providing services to taxonomists for standard genome sequencing and annotation.</title>
        <authorList>
            <consortium name="The Broad Institute Genomics Platform"/>
            <consortium name="The Broad Institute Genome Sequencing Center for Infectious Disease"/>
            <person name="Wu L."/>
            <person name="Ma J."/>
        </authorList>
    </citation>
    <scope>NUCLEOTIDE SEQUENCE [LARGE SCALE GENOMIC DNA]</scope>
    <source>
        <strain evidence="5">KCTC 42087</strain>
    </source>
</reference>
<gene>
    <name evidence="4" type="ORF">ACFPZN_40430</name>
</gene>
<evidence type="ECO:0000313" key="5">
    <source>
        <dbReference type="Proteomes" id="UP001596074"/>
    </source>
</evidence>
<name>A0ABW1ACD6_9ACTN</name>
<dbReference type="Gene3D" id="1.10.10.2840">
    <property type="entry name" value="PucR C-terminal helix-turn-helix domain"/>
    <property type="match status" value="1"/>
</dbReference>
<dbReference type="InterPro" id="IPR042070">
    <property type="entry name" value="PucR_C-HTH_sf"/>
</dbReference>
<dbReference type="RefSeq" id="WP_378287876.1">
    <property type="nucleotide sequence ID" value="NZ_JBHSON010000077.1"/>
</dbReference>
<dbReference type="InterPro" id="IPR051448">
    <property type="entry name" value="CdaR-like_regulators"/>
</dbReference>
<proteinExistence type="predicted"/>
<feature type="domain" description="PucR-like N-terminal" evidence="3">
    <location>
        <begin position="27"/>
        <end position="183"/>
    </location>
</feature>
<feature type="region of interest" description="Disordered" evidence="1">
    <location>
        <begin position="1"/>
        <end position="21"/>
    </location>
</feature>
<evidence type="ECO:0000256" key="1">
    <source>
        <dbReference type="SAM" id="MobiDB-lite"/>
    </source>
</evidence>
<dbReference type="Proteomes" id="UP001596074">
    <property type="component" value="Unassembled WGS sequence"/>
</dbReference>
<accession>A0ABW1ACD6</accession>
<evidence type="ECO:0000259" key="3">
    <source>
        <dbReference type="Pfam" id="PF25906"/>
    </source>
</evidence>
<evidence type="ECO:0000313" key="4">
    <source>
        <dbReference type="EMBL" id="MFC5751914.1"/>
    </source>
</evidence>
<evidence type="ECO:0000259" key="2">
    <source>
        <dbReference type="Pfam" id="PF13556"/>
    </source>
</evidence>
<sequence length="407" mass="45473">MPQVTTVRRAPAGRDRTPLPGLTSEVARLRPELPSLAEEIGAEIRHSVAEFDHPCRGRDQGDLRSVVEQALERFVDRAADPPAPRDHEIKVFRDLGRGEYRAGRDLAALQAAYRVAARVGWRRIAEVGRRAGWPAERMSLLAEMVFAYVEEIAEYSVQGYAQARQSTTDRLKSLRRRLFELVLSEDQATSGEALADLAREADWRLPATVAGVAIADWDAGAGRLAPAIGPDVLMDLERPDPRLLVPDPDAPGRQDMLARALRDTPFAIGPSVSLAEAALSVRLAGQALSLVRRGVIRCDHYVRCSDELSTLLLSHNEDVIRLMTARRYGPLAALKPQQRDRLDETLLAWLASGGRAPEIAARLHVHAQTVRYRMRRLQELFGDEMNDPDWKFEMEIVLRTKLLLKDE</sequence>